<accession>A0A0K2UJY0</accession>
<dbReference type="PANTHER" id="PTHR48209">
    <property type="entry name" value="AGL056WP"/>
    <property type="match status" value="1"/>
</dbReference>
<feature type="region of interest" description="Disordered" evidence="1">
    <location>
        <begin position="284"/>
        <end position="357"/>
    </location>
</feature>
<feature type="compositionally biased region" description="Low complexity" evidence="1">
    <location>
        <begin position="664"/>
        <end position="675"/>
    </location>
</feature>
<dbReference type="PANTHER" id="PTHR48209:SF2">
    <property type="entry name" value="FI24008P1"/>
    <property type="match status" value="1"/>
</dbReference>
<proteinExistence type="predicted"/>
<feature type="region of interest" description="Disordered" evidence="1">
    <location>
        <begin position="804"/>
        <end position="860"/>
    </location>
</feature>
<dbReference type="EMBL" id="HACA01020620">
    <property type="protein sequence ID" value="CDW37981.1"/>
    <property type="molecule type" value="Transcribed_RNA"/>
</dbReference>
<reference evidence="2" key="1">
    <citation type="submission" date="2014-05" db="EMBL/GenBank/DDBJ databases">
        <authorList>
            <person name="Chronopoulou M."/>
        </authorList>
    </citation>
    <scope>NUCLEOTIDE SEQUENCE</scope>
    <source>
        <tissue evidence="2">Whole organism</tissue>
    </source>
</reference>
<feature type="region of interest" description="Disordered" evidence="1">
    <location>
        <begin position="170"/>
        <end position="200"/>
    </location>
</feature>
<feature type="compositionally biased region" description="Acidic residues" evidence="1">
    <location>
        <begin position="176"/>
        <end position="194"/>
    </location>
</feature>
<name>A0A0K2UJY0_LEPSM</name>
<evidence type="ECO:0000313" key="2">
    <source>
        <dbReference type="EMBL" id="CDW37981.1"/>
    </source>
</evidence>
<feature type="compositionally biased region" description="Polar residues" evidence="1">
    <location>
        <begin position="804"/>
        <end position="819"/>
    </location>
</feature>
<sequence length="1221" mass="135089">MADSSDVLNRLDSLVANTNTTGVGGGGSYSGILKSSKGPSKNKHIRFPDEIQVVIGYGGLYEEDDEDEGREEEEDEEDNRRGNGRRGRSSSDHSDDEVDKEFLSLTRKNTNFNSHLQELNGEAKPTALLGSTKTKNPPLITVRPFSHRETTSTILTINKVAPMINGQLVKKNLGSDGDEEETDSEDPQEEEDEEVLKPKVSSARLSFLNGTISFETNTSPIPPNIVSAPPAIKEEKKVDTPSPARFISTSVIKNVHIKTSISRKPPILKEKPTVKITSRALLERIKTSGDDDDDDDEEDIDDDVISSSSSDVCSYDVNKKDDETEEHSDEIDDKDEDDEDEEDKPVAAPRKLSVHSMIPFHTPQISISSESKIHLRESENKVQSSIKLLSYTENISNSFNNGSGSISKAPPPIKLPLEAKSSFELNRASIASALEFNRIDNKSVRTSTKRKAPLAPSTEEIPIDIGEKSGESEKEAVEEDSKPIGGVKPVVHLLPGVVPKPPPLPPVNLFKNISLAITKSNTMTSAISKRVNIIEAINKECRNSPDSNYIESSFTAGKPIKMVPPPEPIAFLVKDEDEVRKWKEKKQPYPPSPEISGEILGSSKKSQQNFLSAAANMVINKAEQQLGAAIDESVKLKKFSEKKFSFKKFFHGSSASLKKFNGDSDSSSTSSSSEKSCLDKEHEREILERENKLQGKGGVGGGILRKIRPEIIHPCTFSIDDDAAPATKIEVVKIIPGEGTSRSVSKQPITRSVSSDPQLCLKDHSLSLHKNNTETASISSSSTIDTEYSNKSEITISSASVSFGSETESNNATPSTDFASSSPLSTTSSNCKGKEKPAPPPRRHSLENFVEPNPLRSSRLGLDKVQEEIVNMNEPLKRSDEDFRNSLLIIPQDESENSTPSYFEKNYKAMIEMNNEALRILYEKFSKTTPDPELVFKLNESHLRLSDFDVSKSSRLTTKIGSFYEASWDGIQLTLLLSHFTDLSLKNRIPSLPAPLTSFKEDDVPNYFTIFPSNSDKSVEVYIYSPLKLESLESFFSYIDNSNCSESAKKFFILQLLSALEQHPRETDTLCYFMCRKLHESGLFSYKLISVFVEPHPEEPSYSSFSLYHLLHSILNHFDVPEGSPPSLLGKRKREIEQTLFAEGSALHLQKAEALTKLVSKSTPSLSVVEEYQLKYLLSQETDIIGDREYRKSCNSISSAIAIAGGTCHSSNNEITYVYNV</sequence>
<protein>
    <submittedName>
        <fullName evidence="2">Putative LOC100880387 [Megachile rotundata]</fullName>
    </submittedName>
</protein>
<feature type="compositionally biased region" description="Acidic residues" evidence="1">
    <location>
        <begin position="61"/>
        <end position="77"/>
    </location>
</feature>
<feature type="compositionally biased region" description="Acidic residues" evidence="1">
    <location>
        <begin position="290"/>
        <end position="304"/>
    </location>
</feature>
<feature type="compositionally biased region" description="Acidic residues" evidence="1">
    <location>
        <begin position="323"/>
        <end position="343"/>
    </location>
</feature>
<organism evidence="2">
    <name type="scientific">Lepeophtheirus salmonis</name>
    <name type="common">Salmon louse</name>
    <name type="synonym">Caligus salmonis</name>
    <dbReference type="NCBI Taxonomy" id="72036"/>
    <lineage>
        <taxon>Eukaryota</taxon>
        <taxon>Metazoa</taxon>
        <taxon>Ecdysozoa</taxon>
        <taxon>Arthropoda</taxon>
        <taxon>Crustacea</taxon>
        <taxon>Multicrustacea</taxon>
        <taxon>Hexanauplia</taxon>
        <taxon>Copepoda</taxon>
        <taxon>Siphonostomatoida</taxon>
        <taxon>Caligidae</taxon>
        <taxon>Lepeophtheirus</taxon>
    </lineage>
</organism>
<feature type="region of interest" description="Disordered" evidence="1">
    <location>
        <begin position="660"/>
        <end position="682"/>
    </location>
</feature>
<dbReference type="AlphaFoldDB" id="A0A0K2UJY0"/>
<evidence type="ECO:0000256" key="1">
    <source>
        <dbReference type="SAM" id="MobiDB-lite"/>
    </source>
</evidence>
<feature type="compositionally biased region" description="Low complexity" evidence="1">
    <location>
        <begin position="820"/>
        <end position="829"/>
    </location>
</feature>
<dbReference type="OrthoDB" id="6381867at2759"/>
<feature type="region of interest" description="Disordered" evidence="1">
    <location>
        <begin position="16"/>
        <end position="106"/>
    </location>
</feature>